<keyword evidence="3" id="KW-1185">Reference proteome</keyword>
<accession>I1DUB4</accession>
<organism evidence="2 3">
    <name type="scientific">Rheinheimera nanhaiensis E407-8</name>
    <dbReference type="NCBI Taxonomy" id="562729"/>
    <lineage>
        <taxon>Bacteria</taxon>
        <taxon>Pseudomonadati</taxon>
        <taxon>Pseudomonadota</taxon>
        <taxon>Gammaproteobacteria</taxon>
        <taxon>Chromatiales</taxon>
        <taxon>Chromatiaceae</taxon>
        <taxon>Rheinheimera</taxon>
    </lineage>
</organism>
<dbReference type="AlphaFoldDB" id="I1DUB4"/>
<proteinExistence type="predicted"/>
<protein>
    <recommendedName>
        <fullName evidence="4">DUF2845 domain-containing protein</fullName>
    </recommendedName>
</protein>
<dbReference type="Proteomes" id="UP000004374">
    <property type="component" value="Unassembled WGS sequence"/>
</dbReference>
<feature type="chain" id="PRO_5003638682" description="DUF2845 domain-containing protein" evidence="1">
    <location>
        <begin position="23"/>
        <end position="107"/>
    </location>
</feature>
<evidence type="ECO:0000313" key="2">
    <source>
        <dbReference type="EMBL" id="GAB57642.1"/>
    </source>
</evidence>
<feature type="signal peptide" evidence="1">
    <location>
        <begin position="1"/>
        <end position="22"/>
    </location>
</feature>
<evidence type="ECO:0000313" key="3">
    <source>
        <dbReference type="Proteomes" id="UP000004374"/>
    </source>
</evidence>
<dbReference type="RefSeq" id="WP_008218608.1">
    <property type="nucleotide sequence ID" value="NZ_BAFK01000002.1"/>
</dbReference>
<evidence type="ECO:0000256" key="1">
    <source>
        <dbReference type="SAM" id="SignalP"/>
    </source>
</evidence>
<comment type="caution">
    <text evidence="2">The sequence shown here is derived from an EMBL/GenBank/DDBJ whole genome shotgun (WGS) entry which is preliminary data.</text>
</comment>
<reference evidence="2 3" key="1">
    <citation type="journal article" date="2012" name="J. Bacteriol.">
        <title>Genome Sequence of the Protease-Producing Bacterium Rheinheimera nanhaiensis E407-8T, Isolated from Deep-Sea Sediment of the South China Sea.</title>
        <authorList>
            <person name="Zhang X.-Y."/>
            <person name="Zhang Y.-J."/>
            <person name="Qin Q.-L."/>
            <person name="Xie B.-B."/>
            <person name="Chen X.-L."/>
            <person name="Zhou B.-C."/>
            <person name="Zhang Y.-Z."/>
        </authorList>
    </citation>
    <scope>NUCLEOTIDE SEQUENCE [LARGE SCALE GENOMIC DNA]</scope>
    <source>
        <strain evidence="2 3">E407-8</strain>
    </source>
</reference>
<evidence type="ECO:0008006" key="4">
    <source>
        <dbReference type="Google" id="ProtNLM"/>
    </source>
</evidence>
<sequence length="107" mass="11511">MKLIIGLAISLTLLIFSNNALACGFRLDNGKLLRCGMNRIELLSLAGEPVSKDIETLGVDTGEPVKGETIETWSYRLQGDMGGQFLVSVSLQAGKVTAITSKQQSRL</sequence>
<dbReference type="OrthoDB" id="6238221at2"/>
<dbReference type="EMBL" id="BAFK01000002">
    <property type="protein sequence ID" value="GAB57642.1"/>
    <property type="molecule type" value="Genomic_DNA"/>
</dbReference>
<name>I1DUB4_9GAMM</name>
<gene>
    <name evidence="2" type="ORF">RNAN_0611</name>
</gene>
<keyword evidence="1" id="KW-0732">Signal</keyword>